<dbReference type="GO" id="GO:0005737">
    <property type="term" value="C:cytoplasm"/>
    <property type="evidence" value="ECO:0007669"/>
    <property type="project" value="UniProtKB-SubCell"/>
</dbReference>
<evidence type="ECO:0000256" key="5">
    <source>
        <dbReference type="ARBA" id="ARBA00022977"/>
    </source>
</evidence>
<evidence type="ECO:0000256" key="1">
    <source>
        <dbReference type="ARBA" id="ARBA00002834"/>
    </source>
</evidence>
<dbReference type="PANTHER" id="PTHR34266">
    <property type="entry name" value="THIAZOLE SYNTHASE"/>
    <property type="match status" value="1"/>
</dbReference>
<feature type="binding site" evidence="8">
    <location>
        <begin position="207"/>
        <end position="208"/>
    </location>
    <ligand>
        <name>1-deoxy-D-xylulose 5-phosphate</name>
        <dbReference type="ChEBI" id="CHEBI:57792"/>
    </ligand>
</feature>
<organism evidence="10 11">
    <name type="scientific">Longibacter salinarum</name>
    <dbReference type="NCBI Taxonomy" id="1850348"/>
    <lineage>
        <taxon>Bacteria</taxon>
        <taxon>Pseudomonadati</taxon>
        <taxon>Rhodothermota</taxon>
        <taxon>Rhodothermia</taxon>
        <taxon>Rhodothermales</taxon>
        <taxon>Salisaetaceae</taxon>
        <taxon>Longibacter</taxon>
    </lineage>
</organism>
<comment type="function">
    <text evidence="1 8">Catalyzes the rearrangement of 1-deoxy-D-xylulose 5-phosphate (DXP) to produce the thiazole phosphate moiety of thiamine. Sulfur is provided by the thiocarboxylate moiety of the carrier protein ThiS. In vitro, sulfur can be provided by H(2)S.</text>
</comment>
<evidence type="ECO:0000256" key="3">
    <source>
        <dbReference type="ARBA" id="ARBA00011960"/>
    </source>
</evidence>
<dbReference type="SUPFAM" id="SSF110399">
    <property type="entry name" value="ThiG-like"/>
    <property type="match status" value="1"/>
</dbReference>
<dbReference type="OrthoDB" id="9805935at2"/>
<dbReference type="AlphaFoldDB" id="A0A2A8D1I3"/>
<proteinExistence type="inferred from homology"/>
<evidence type="ECO:0000256" key="7">
    <source>
        <dbReference type="ARBA" id="ARBA00049897"/>
    </source>
</evidence>
<comment type="subunit">
    <text evidence="8">Homotetramer. Forms heterodimers with either ThiH or ThiS.</text>
</comment>
<reference evidence="10 11" key="1">
    <citation type="submission" date="2017-10" db="EMBL/GenBank/DDBJ databases">
        <title>Draft genome of Longibacter Salinarum.</title>
        <authorList>
            <person name="Goh K.M."/>
            <person name="Shamsir M.S."/>
            <person name="Lim S.W."/>
        </authorList>
    </citation>
    <scope>NUCLEOTIDE SEQUENCE [LARGE SCALE GENOMIC DNA]</scope>
    <source>
        <strain evidence="10 11">KCTC 52045</strain>
    </source>
</reference>
<name>A0A2A8D1I3_9BACT</name>
<keyword evidence="11" id="KW-1185">Reference proteome</keyword>
<dbReference type="Pfam" id="PF05690">
    <property type="entry name" value="ThiG"/>
    <property type="match status" value="1"/>
</dbReference>
<feature type="active site" description="Schiff-base intermediate with DXP" evidence="8">
    <location>
        <position position="119"/>
    </location>
</feature>
<dbReference type="RefSeq" id="WP_098073690.1">
    <property type="nucleotide sequence ID" value="NZ_PDEQ01000001.1"/>
</dbReference>
<feature type="binding site" evidence="8">
    <location>
        <begin position="229"/>
        <end position="230"/>
    </location>
    <ligand>
        <name>1-deoxy-D-xylulose 5-phosphate</name>
        <dbReference type="ChEBI" id="CHEBI:57792"/>
    </ligand>
</feature>
<dbReference type="PANTHER" id="PTHR34266:SF2">
    <property type="entry name" value="THIAZOLE SYNTHASE"/>
    <property type="match status" value="1"/>
</dbReference>
<comment type="caution">
    <text evidence="10">The sequence shown here is derived from an EMBL/GenBank/DDBJ whole genome shotgun (WGS) entry which is preliminary data.</text>
</comment>
<dbReference type="InterPro" id="IPR033983">
    <property type="entry name" value="Thiazole_synthase_ThiG"/>
</dbReference>
<feature type="binding site" evidence="8">
    <location>
        <position position="180"/>
    </location>
    <ligand>
        <name>1-deoxy-D-xylulose 5-phosphate</name>
        <dbReference type="ChEBI" id="CHEBI:57792"/>
    </ligand>
</feature>
<comment type="subcellular location">
    <subcellularLocation>
        <location evidence="8">Cytoplasm</location>
    </subcellularLocation>
</comment>
<evidence type="ECO:0000256" key="8">
    <source>
        <dbReference type="HAMAP-Rule" id="MF_00443"/>
    </source>
</evidence>
<evidence type="ECO:0000259" key="9">
    <source>
        <dbReference type="Pfam" id="PF05690"/>
    </source>
</evidence>
<dbReference type="InterPro" id="IPR008867">
    <property type="entry name" value="ThiG"/>
</dbReference>
<evidence type="ECO:0000256" key="4">
    <source>
        <dbReference type="ARBA" id="ARBA00022679"/>
    </source>
</evidence>
<dbReference type="UniPathway" id="UPA00060"/>
<dbReference type="EMBL" id="PDEQ01000001">
    <property type="protein sequence ID" value="PEN14795.1"/>
    <property type="molecule type" value="Genomic_DNA"/>
</dbReference>
<dbReference type="InterPro" id="IPR013785">
    <property type="entry name" value="Aldolase_TIM"/>
</dbReference>
<comment type="similarity">
    <text evidence="8">Belongs to the ThiG family.</text>
</comment>
<evidence type="ECO:0000256" key="6">
    <source>
        <dbReference type="ARBA" id="ARBA00023270"/>
    </source>
</evidence>
<dbReference type="GO" id="GO:0009229">
    <property type="term" value="P:thiamine diphosphate biosynthetic process"/>
    <property type="evidence" value="ECO:0007669"/>
    <property type="project" value="UniProtKB-UniRule"/>
</dbReference>
<feature type="domain" description="Thiazole synthase ThiG" evidence="9">
    <location>
        <begin position="27"/>
        <end position="272"/>
    </location>
</feature>
<evidence type="ECO:0000256" key="2">
    <source>
        <dbReference type="ARBA" id="ARBA00004948"/>
    </source>
</evidence>
<evidence type="ECO:0000313" key="10">
    <source>
        <dbReference type="EMBL" id="PEN14795.1"/>
    </source>
</evidence>
<keyword evidence="4 8" id="KW-0808">Transferase</keyword>
<dbReference type="HAMAP" id="MF_00443">
    <property type="entry name" value="ThiG"/>
    <property type="match status" value="1"/>
</dbReference>
<sequence length="279" mass="29528">MSEIAATDTDAQPERDAAAQQEDLLRIGDDAYSSRLLIGSSSYPNPQVMMDAIDASGAELVTVAIRRVNVQSPAPESHLDLIRKGGYRVLPNTAGCYTAKEAVLVAQLAREALDTDLIKLEVIGDDETLMPDVEQLLKAAKQLIDDGFTVLAYSNDDPITCRKLADMGCAAVMPLGSPIGSGMGIVNPYNLRIIREVVPDTPLIVDAGIGTASDAAIAMELGYDGILLNTAIAEAQHPVAMARAMRLAVASGRLAYQAGRVPERIYAKASSSMEGRVGS</sequence>
<dbReference type="Gene3D" id="3.20.20.70">
    <property type="entry name" value="Aldolase class I"/>
    <property type="match status" value="1"/>
</dbReference>
<comment type="pathway">
    <text evidence="2 8">Cofactor biosynthesis; thiamine diphosphate biosynthesis.</text>
</comment>
<comment type="catalytic activity">
    <reaction evidence="7 8">
        <text>[ThiS sulfur-carrier protein]-C-terminal-Gly-aminoethanethioate + 2-iminoacetate + 1-deoxy-D-xylulose 5-phosphate = [ThiS sulfur-carrier protein]-C-terminal Gly-Gly + 2-[(2R,5Z)-2-carboxy-4-methylthiazol-5(2H)-ylidene]ethyl phosphate + 2 H2O + H(+)</text>
        <dbReference type="Rhea" id="RHEA:26297"/>
        <dbReference type="Rhea" id="RHEA-COMP:12909"/>
        <dbReference type="Rhea" id="RHEA-COMP:19908"/>
        <dbReference type="ChEBI" id="CHEBI:15377"/>
        <dbReference type="ChEBI" id="CHEBI:15378"/>
        <dbReference type="ChEBI" id="CHEBI:57792"/>
        <dbReference type="ChEBI" id="CHEBI:62899"/>
        <dbReference type="ChEBI" id="CHEBI:77846"/>
        <dbReference type="ChEBI" id="CHEBI:90778"/>
        <dbReference type="ChEBI" id="CHEBI:232372"/>
        <dbReference type="EC" id="2.8.1.10"/>
    </reaction>
</comment>
<dbReference type="EC" id="2.8.1.10" evidence="3 8"/>
<keyword evidence="5 8" id="KW-0784">Thiamine biosynthesis</keyword>
<dbReference type="GO" id="GO:1990107">
    <property type="term" value="F:thiazole synthase activity"/>
    <property type="evidence" value="ECO:0007669"/>
    <property type="project" value="UniProtKB-EC"/>
</dbReference>
<dbReference type="Proteomes" id="UP000220102">
    <property type="component" value="Unassembled WGS sequence"/>
</dbReference>
<keyword evidence="6 8" id="KW-0704">Schiff base</keyword>
<evidence type="ECO:0000313" key="11">
    <source>
        <dbReference type="Proteomes" id="UP000220102"/>
    </source>
</evidence>
<gene>
    <name evidence="8 10" type="primary">thiG</name>
    <name evidence="10" type="ORF">CRI94_00420</name>
</gene>
<protein>
    <recommendedName>
        <fullName evidence="3 8">Thiazole synthase</fullName>
        <ecNumber evidence="3 8">2.8.1.10</ecNumber>
    </recommendedName>
</protein>
<keyword evidence="8" id="KW-0963">Cytoplasm</keyword>
<dbReference type="CDD" id="cd04728">
    <property type="entry name" value="ThiG"/>
    <property type="match status" value="1"/>
</dbReference>
<accession>A0A2A8D1I3</accession>